<dbReference type="InterPro" id="IPR011989">
    <property type="entry name" value="ARM-like"/>
</dbReference>
<dbReference type="Gene3D" id="1.25.10.10">
    <property type="entry name" value="Leucine-rich Repeat Variant"/>
    <property type="match status" value="1"/>
</dbReference>
<accession>A0A1H7REB5</accession>
<dbReference type="SUPFAM" id="SSF48371">
    <property type="entry name" value="ARM repeat"/>
    <property type="match status" value="1"/>
</dbReference>
<reference evidence="1 2" key="1">
    <citation type="submission" date="2016-10" db="EMBL/GenBank/DDBJ databases">
        <authorList>
            <person name="de Groot N.N."/>
        </authorList>
    </citation>
    <scope>NUCLEOTIDE SEQUENCE [LARGE SCALE GENOMIC DNA]</scope>
    <source>
        <strain evidence="1 2">DSM 43357</strain>
    </source>
</reference>
<organism evidence="1 2">
    <name type="scientific">Nonomuraea pusilla</name>
    <dbReference type="NCBI Taxonomy" id="46177"/>
    <lineage>
        <taxon>Bacteria</taxon>
        <taxon>Bacillati</taxon>
        <taxon>Actinomycetota</taxon>
        <taxon>Actinomycetes</taxon>
        <taxon>Streptosporangiales</taxon>
        <taxon>Streptosporangiaceae</taxon>
        <taxon>Nonomuraea</taxon>
    </lineage>
</organism>
<proteinExistence type="predicted"/>
<dbReference type="InterPro" id="IPR016024">
    <property type="entry name" value="ARM-type_fold"/>
</dbReference>
<dbReference type="STRING" id="46177.SAMN05660976_02882"/>
<evidence type="ECO:0008006" key="3">
    <source>
        <dbReference type="Google" id="ProtNLM"/>
    </source>
</evidence>
<gene>
    <name evidence="1" type="ORF">SAMN05660976_02882</name>
</gene>
<evidence type="ECO:0000313" key="1">
    <source>
        <dbReference type="EMBL" id="SEL57747.1"/>
    </source>
</evidence>
<dbReference type="AlphaFoldDB" id="A0A1H7REB5"/>
<evidence type="ECO:0000313" key="2">
    <source>
        <dbReference type="Proteomes" id="UP000198953"/>
    </source>
</evidence>
<protein>
    <recommendedName>
        <fullName evidence="3">HEAT repeat-containing protein</fullName>
    </recommendedName>
</protein>
<keyword evidence="2" id="KW-1185">Reference proteome</keyword>
<name>A0A1H7REB5_9ACTN</name>
<sequence length="389" mass="42848">MRFGLDALETYDWSRLVHAYGQATDTLDHLRRLVRDDDAAWEDAIVHLHTAVTHQGSVYPATAPVAGVVAGLLQEPGFDRPISYGWREPQRPVRAHLLDFLAAVAEGTEPERSDSELWSIYHNRRQRDPDEPWDIETPAWAYDAVMECRNIAPALVDPVLRCLSDGDPRTRVAATSAAAALCLVPTVSSRRAEIVNLVEDRARDAATFHERAEALETLDHFDSVNRSFLFDRHPGIRLVAAFTSSLAHDPDNSSAVWHTVTDPERAAAWYSDSLTLPTTMGWPNHLLHQAVLRVTNFADLLPTAVVVAATSLHPTTIKDLELLLERAFPEAFSPGDSLNNEQRTFLRALLDNSSLWESVPSGVAQELGISLALVGLPADHASLSAIVSS</sequence>
<dbReference type="EMBL" id="FOBF01000005">
    <property type="protein sequence ID" value="SEL57747.1"/>
    <property type="molecule type" value="Genomic_DNA"/>
</dbReference>
<dbReference type="Proteomes" id="UP000198953">
    <property type="component" value="Unassembled WGS sequence"/>
</dbReference>